<gene>
    <name evidence="7" type="ORF">GCM10022235_82490</name>
</gene>
<dbReference type="InterPro" id="IPR036922">
    <property type="entry name" value="Rieske_2Fe-2S_sf"/>
</dbReference>
<accession>A0ABP6Z9V5</accession>
<evidence type="ECO:0000256" key="4">
    <source>
        <dbReference type="ARBA" id="ARBA00023004"/>
    </source>
</evidence>
<keyword evidence="1" id="KW-0001">2Fe-2S</keyword>
<feature type="domain" description="Rieske" evidence="6">
    <location>
        <begin position="1"/>
        <end position="59"/>
    </location>
</feature>
<evidence type="ECO:0000256" key="1">
    <source>
        <dbReference type="ARBA" id="ARBA00022714"/>
    </source>
</evidence>
<protein>
    <recommendedName>
        <fullName evidence="6">Rieske domain-containing protein</fullName>
    </recommendedName>
</protein>
<name>A0ABP6Z9V5_9ACTN</name>
<dbReference type="Proteomes" id="UP001501222">
    <property type="component" value="Unassembled WGS sequence"/>
</dbReference>
<dbReference type="Pfam" id="PF00355">
    <property type="entry name" value="Rieske"/>
    <property type="match status" value="1"/>
</dbReference>
<keyword evidence="5" id="KW-0411">Iron-sulfur</keyword>
<keyword evidence="3" id="KW-0560">Oxidoreductase</keyword>
<organism evidence="7 8">
    <name type="scientific">Kribbella ginsengisoli</name>
    <dbReference type="NCBI Taxonomy" id="363865"/>
    <lineage>
        <taxon>Bacteria</taxon>
        <taxon>Bacillati</taxon>
        <taxon>Actinomycetota</taxon>
        <taxon>Actinomycetes</taxon>
        <taxon>Propionibacteriales</taxon>
        <taxon>Kribbellaceae</taxon>
        <taxon>Kribbella</taxon>
    </lineage>
</organism>
<dbReference type="Gene3D" id="2.102.10.10">
    <property type="entry name" value="Rieske [2Fe-2S] iron-sulphur domain"/>
    <property type="match status" value="1"/>
</dbReference>
<dbReference type="SUPFAM" id="SSF50022">
    <property type="entry name" value="ISP domain"/>
    <property type="match status" value="1"/>
</dbReference>
<dbReference type="EMBL" id="BAABAA010000022">
    <property type="protein sequence ID" value="GAA3598190.1"/>
    <property type="molecule type" value="Genomic_DNA"/>
</dbReference>
<comment type="caution">
    <text evidence="7">The sequence shown here is derived from an EMBL/GenBank/DDBJ whole genome shotgun (WGS) entry which is preliminary data.</text>
</comment>
<keyword evidence="4" id="KW-0408">Iron</keyword>
<dbReference type="PANTHER" id="PTHR21266:SF60">
    <property type="entry name" value="3-KETOSTEROID-9-ALPHA-MONOOXYGENASE, OXYGENASE COMPONENT"/>
    <property type="match status" value="1"/>
</dbReference>
<sequence>MGADLSVGDMVDGTLRCAYHYWRFDGGGACVATGSGDPVPRGAQLYRFPTVERYGLIWAFNGNEPLFDLPDMPFPDEDLVLGIEVYPLIDMDPWILLCQAPDVQHHRVVH</sequence>
<dbReference type="PROSITE" id="PS51296">
    <property type="entry name" value="RIESKE"/>
    <property type="match status" value="1"/>
</dbReference>
<reference evidence="8" key="1">
    <citation type="journal article" date="2019" name="Int. J. Syst. Evol. Microbiol.">
        <title>The Global Catalogue of Microorganisms (GCM) 10K type strain sequencing project: providing services to taxonomists for standard genome sequencing and annotation.</title>
        <authorList>
            <consortium name="The Broad Institute Genomics Platform"/>
            <consortium name="The Broad Institute Genome Sequencing Center for Infectious Disease"/>
            <person name="Wu L."/>
            <person name="Ma J."/>
        </authorList>
    </citation>
    <scope>NUCLEOTIDE SEQUENCE [LARGE SCALE GENOMIC DNA]</scope>
    <source>
        <strain evidence="8">JCM 16928</strain>
    </source>
</reference>
<dbReference type="InterPro" id="IPR050584">
    <property type="entry name" value="Cholesterol_7-desaturase"/>
</dbReference>
<dbReference type="PANTHER" id="PTHR21266">
    <property type="entry name" value="IRON-SULFUR DOMAIN CONTAINING PROTEIN"/>
    <property type="match status" value="1"/>
</dbReference>
<keyword evidence="2" id="KW-0479">Metal-binding</keyword>
<evidence type="ECO:0000259" key="6">
    <source>
        <dbReference type="PROSITE" id="PS51296"/>
    </source>
</evidence>
<evidence type="ECO:0000313" key="7">
    <source>
        <dbReference type="EMBL" id="GAA3598190.1"/>
    </source>
</evidence>
<evidence type="ECO:0000313" key="8">
    <source>
        <dbReference type="Proteomes" id="UP001501222"/>
    </source>
</evidence>
<proteinExistence type="predicted"/>
<dbReference type="InterPro" id="IPR017941">
    <property type="entry name" value="Rieske_2Fe-2S"/>
</dbReference>
<evidence type="ECO:0000256" key="5">
    <source>
        <dbReference type="ARBA" id="ARBA00023014"/>
    </source>
</evidence>
<keyword evidence="8" id="KW-1185">Reference proteome</keyword>
<evidence type="ECO:0000256" key="2">
    <source>
        <dbReference type="ARBA" id="ARBA00022723"/>
    </source>
</evidence>
<evidence type="ECO:0000256" key="3">
    <source>
        <dbReference type="ARBA" id="ARBA00023002"/>
    </source>
</evidence>